<evidence type="ECO:0000256" key="8">
    <source>
        <dbReference type="ARBA" id="ARBA00023098"/>
    </source>
</evidence>
<dbReference type="GO" id="GO:0005524">
    <property type="term" value="F:ATP binding"/>
    <property type="evidence" value="ECO:0007669"/>
    <property type="project" value="UniProtKB-KW"/>
</dbReference>
<dbReference type="PANTHER" id="PTHR42853:SF3">
    <property type="entry name" value="ACETYL-COENZYME A CARBOXYLASE CARBOXYL TRANSFERASE SUBUNIT ALPHA, CHLOROPLASTIC"/>
    <property type="match status" value="1"/>
</dbReference>
<keyword evidence="4 12" id="KW-0808">Transferase</keyword>
<evidence type="ECO:0000256" key="10">
    <source>
        <dbReference type="ARBA" id="ARBA00049152"/>
    </source>
</evidence>
<evidence type="ECO:0000256" key="2">
    <source>
        <dbReference type="ARBA" id="ARBA00011883"/>
    </source>
</evidence>
<dbReference type="GO" id="GO:0003989">
    <property type="term" value="F:acetyl-CoA carboxylase activity"/>
    <property type="evidence" value="ECO:0007669"/>
    <property type="project" value="InterPro"/>
</dbReference>
<dbReference type="Gene3D" id="3.90.226.10">
    <property type="entry name" value="2-enoyl-CoA Hydratase, Chain A, domain 1"/>
    <property type="match status" value="1"/>
</dbReference>
<reference evidence="12" key="1">
    <citation type="submission" date="2020-01" db="EMBL/GenBank/DDBJ databases">
        <authorList>
            <person name="Meier V. D."/>
            <person name="Meier V D."/>
        </authorList>
    </citation>
    <scope>NUCLEOTIDE SEQUENCE</scope>
    <source>
        <strain evidence="12">HLG_WM_MAG_12</strain>
    </source>
</reference>
<evidence type="ECO:0000256" key="1">
    <source>
        <dbReference type="ARBA" id="ARBA00004956"/>
    </source>
</evidence>
<evidence type="ECO:0000256" key="7">
    <source>
        <dbReference type="ARBA" id="ARBA00022840"/>
    </source>
</evidence>
<evidence type="ECO:0000256" key="4">
    <source>
        <dbReference type="ARBA" id="ARBA00022679"/>
    </source>
</evidence>
<gene>
    <name evidence="12" type="ORF">HELGO_WM45811</name>
</gene>
<evidence type="ECO:0000256" key="5">
    <source>
        <dbReference type="ARBA" id="ARBA00022741"/>
    </source>
</evidence>
<feature type="non-terminal residue" evidence="12">
    <location>
        <position position="1"/>
    </location>
</feature>
<dbReference type="GO" id="GO:0006633">
    <property type="term" value="P:fatty acid biosynthetic process"/>
    <property type="evidence" value="ECO:0007669"/>
    <property type="project" value="UniProtKB-KW"/>
</dbReference>
<keyword evidence="9" id="KW-0275">Fatty acid biosynthesis</keyword>
<evidence type="ECO:0000313" key="12">
    <source>
        <dbReference type="EMBL" id="CAA6809517.1"/>
    </source>
</evidence>
<comment type="catalytic activity">
    <reaction evidence="10">
        <text>N(6)-carboxybiotinyl-L-lysyl-[protein] + acetyl-CoA = N(6)-biotinyl-L-lysyl-[protein] + malonyl-CoA</text>
        <dbReference type="Rhea" id="RHEA:54728"/>
        <dbReference type="Rhea" id="RHEA-COMP:10505"/>
        <dbReference type="Rhea" id="RHEA-COMP:10506"/>
        <dbReference type="ChEBI" id="CHEBI:57288"/>
        <dbReference type="ChEBI" id="CHEBI:57384"/>
        <dbReference type="ChEBI" id="CHEBI:83144"/>
        <dbReference type="ChEBI" id="CHEBI:83145"/>
        <dbReference type="EC" id="2.1.3.15"/>
    </reaction>
</comment>
<proteinExistence type="predicted"/>
<dbReference type="EC" id="2.1.3.15" evidence="2"/>
<keyword evidence="3" id="KW-0444">Lipid biosynthesis</keyword>
<accession>A0A6S6SYC2</accession>
<sequence length="80" mass="9200">TKQEAATKAMKITPTDLHDYNLIDDIIDEPLEGAHRKKKESAQAVKEYFLTTLEELNSMNEEERLEKRYNKLTAVGAFSE</sequence>
<feature type="domain" description="CoA carboxyltransferase C-terminal" evidence="11">
    <location>
        <begin position="1"/>
        <end position="55"/>
    </location>
</feature>
<keyword evidence="5" id="KW-0547">Nucleotide-binding</keyword>
<evidence type="ECO:0000259" key="11">
    <source>
        <dbReference type="PROSITE" id="PS50989"/>
    </source>
</evidence>
<dbReference type="InterPro" id="IPR001095">
    <property type="entry name" value="Acetyl_CoA_COase_a_su"/>
</dbReference>
<organism evidence="12">
    <name type="scientific">uncultured Campylobacterales bacterium</name>
    <dbReference type="NCBI Taxonomy" id="352960"/>
    <lineage>
        <taxon>Bacteria</taxon>
        <taxon>Pseudomonadati</taxon>
        <taxon>Campylobacterota</taxon>
        <taxon>Epsilonproteobacteria</taxon>
        <taxon>Campylobacterales</taxon>
        <taxon>environmental samples</taxon>
    </lineage>
</organism>
<keyword evidence="12" id="KW-0436">Ligase</keyword>
<dbReference type="PANTHER" id="PTHR42853">
    <property type="entry name" value="ACETYL-COENZYME A CARBOXYLASE CARBOXYL TRANSFERASE SUBUNIT ALPHA"/>
    <property type="match status" value="1"/>
</dbReference>
<keyword evidence="8" id="KW-0443">Lipid metabolism</keyword>
<evidence type="ECO:0000256" key="9">
    <source>
        <dbReference type="ARBA" id="ARBA00023160"/>
    </source>
</evidence>
<keyword evidence="7" id="KW-0067">ATP-binding</keyword>
<dbReference type="PROSITE" id="PS50989">
    <property type="entry name" value="COA_CT_CTER"/>
    <property type="match status" value="1"/>
</dbReference>
<dbReference type="UniPathway" id="UPA00655">
    <property type="reaction ID" value="UER00711"/>
</dbReference>
<dbReference type="Pfam" id="PF03255">
    <property type="entry name" value="ACCA"/>
    <property type="match status" value="1"/>
</dbReference>
<protein>
    <recommendedName>
        <fullName evidence="2">acetyl-CoA carboxytransferase</fullName>
        <ecNumber evidence="2">2.1.3.15</ecNumber>
    </recommendedName>
</protein>
<dbReference type="GO" id="GO:0016743">
    <property type="term" value="F:carboxyl- or carbamoyltransferase activity"/>
    <property type="evidence" value="ECO:0007669"/>
    <property type="project" value="InterPro"/>
</dbReference>
<comment type="pathway">
    <text evidence="1">Lipid metabolism; malonyl-CoA biosynthesis; malonyl-CoA from acetyl-CoA: step 1/1.</text>
</comment>
<dbReference type="SUPFAM" id="SSF52096">
    <property type="entry name" value="ClpP/crotonase"/>
    <property type="match status" value="1"/>
</dbReference>
<dbReference type="InterPro" id="IPR029045">
    <property type="entry name" value="ClpP/crotonase-like_dom_sf"/>
</dbReference>
<keyword evidence="6" id="KW-0276">Fatty acid metabolism</keyword>
<evidence type="ECO:0000256" key="3">
    <source>
        <dbReference type="ARBA" id="ARBA00022516"/>
    </source>
</evidence>
<dbReference type="GO" id="GO:0009317">
    <property type="term" value="C:acetyl-CoA carboxylase complex"/>
    <property type="evidence" value="ECO:0007669"/>
    <property type="project" value="InterPro"/>
</dbReference>
<dbReference type="EMBL" id="CACVAW010000038">
    <property type="protein sequence ID" value="CAA6809517.1"/>
    <property type="molecule type" value="Genomic_DNA"/>
</dbReference>
<dbReference type="GO" id="GO:2001295">
    <property type="term" value="P:malonyl-CoA biosynthetic process"/>
    <property type="evidence" value="ECO:0007669"/>
    <property type="project" value="UniProtKB-UniPathway"/>
</dbReference>
<name>A0A6S6SYC2_9BACT</name>
<dbReference type="AlphaFoldDB" id="A0A6S6SYC2"/>
<dbReference type="InterPro" id="IPR011763">
    <property type="entry name" value="COA_CT_C"/>
</dbReference>
<evidence type="ECO:0000256" key="6">
    <source>
        <dbReference type="ARBA" id="ARBA00022832"/>
    </source>
</evidence>